<evidence type="ECO:0000259" key="2">
    <source>
        <dbReference type="SMART" id="SM00382"/>
    </source>
</evidence>
<dbReference type="PRINTS" id="PR00300">
    <property type="entry name" value="CLPPROTEASEA"/>
</dbReference>
<dbReference type="Gene3D" id="3.40.50.300">
    <property type="entry name" value="P-loop containing nucleotide triphosphate hydrolases"/>
    <property type="match status" value="1"/>
</dbReference>
<keyword evidence="4" id="KW-1185">Reference proteome</keyword>
<protein>
    <submittedName>
        <fullName evidence="3">AAA family ATPase</fullName>
    </submittedName>
</protein>
<dbReference type="InterPro" id="IPR050764">
    <property type="entry name" value="CbbQ/NirQ/NorQ/GpvN"/>
</dbReference>
<gene>
    <name evidence="3" type="ORF">ACFQS1_38550</name>
</gene>
<dbReference type="InterPro" id="IPR011704">
    <property type="entry name" value="ATPase_dyneun-rel_AAA"/>
</dbReference>
<dbReference type="PANTHER" id="PTHR42759">
    <property type="entry name" value="MOXR FAMILY PROTEIN"/>
    <property type="match status" value="1"/>
</dbReference>
<proteinExistence type="inferred from homology"/>
<dbReference type="CDD" id="cd00009">
    <property type="entry name" value="AAA"/>
    <property type="match status" value="1"/>
</dbReference>
<comment type="similarity">
    <text evidence="1">Belongs to the CbbQ/NirQ/NorQ/GpvN family.</text>
</comment>
<dbReference type="Pfam" id="PF07728">
    <property type="entry name" value="AAA_5"/>
    <property type="match status" value="1"/>
</dbReference>
<comment type="caution">
    <text evidence="3">The sequence shown here is derived from an EMBL/GenBank/DDBJ whole genome shotgun (WGS) entry which is preliminary data.</text>
</comment>
<feature type="domain" description="AAA+ ATPase" evidence="2">
    <location>
        <begin position="35"/>
        <end position="189"/>
    </location>
</feature>
<reference evidence="4" key="1">
    <citation type="journal article" date="2019" name="Int. J. Syst. Evol. Microbiol.">
        <title>The Global Catalogue of Microorganisms (GCM) 10K type strain sequencing project: providing services to taxonomists for standard genome sequencing and annotation.</title>
        <authorList>
            <consortium name="The Broad Institute Genomics Platform"/>
            <consortium name="The Broad Institute Genome Sequencing Center for Infectious Disease"/>
            <person name="Wu L."/>
            <person name="Ma J."/>
        </authorList>
    </citation>
    <scope>NUCLEOTIDE SEQUENCE [LARGE SCALE GENOMIC DNA]</scope>
    <source>
        <strain evidence="4">XZYJT-10</strain>
    </source>
</reference>
<evidence type="ECO:0000256" key="1">
    <source>
        <dbReference type="ARBA" id="ARBA00009417"/>
    </source>
</evidence>
<evidence type="ECO:0000313" key="3">
    <source>
        <dbReference type="EMBL" id="MFC7279893.1"/>
    </source>
</evidence>
<dbReference type="EMBL" id="JBHTBJ010000064">
    <property type="protein sequence ID" value="MFC7279893.1"/>
    <property type="molecule type" value="Genomic_DNA"/>
</dbReference>
<dbReference type="Proteomes" id="UP001596548">
    <property type="component" value="Unassembled WGS sequence"/>
</dbReference>
<dbReference type="InterPro" id="IPR003593">
    <property type="entry name" value="AAA+_ATPase"/>
</dbReference>
<dbReference type="InterPro" id="IPR027417">
    <property type="entry name" value="P-loop_NTPase"/>
</dbReference>
<dbReference type="RefSeq" id="WP_378977658.1">
    <property type="nucleotide sequence ID" value="NZ_JBHTBJ010000064.1"/>
</dbReference>
<sequence>MEIGESKEDVAASLRGVGYLADTTTAATVLLAERLGRPLLVEGPAGTGKTQLAKSFAEVTGRRLIRLQCYEGLDEARALYEWDYRKQLLGIQGGSAEGVFGESYLIERPLLEAIRASDPVVLLIDEVDRLDVDTEALLLEVLAEFQVSIPELGTVRAAQRPAVFLTSNNSRDLSDALKRRCLFLFLDYPTPEREAEIVRAAVPGLLPHLAGQAAAILRSLRRLDLRKAPSISESLDWCRTLCVLGVEELDDAAVDGTLQVLLKYQSDIELARKELLGT</sequence>
<accession>A0ABW2I521</accession>
<evidence type="ECO:0000313" key="4">
    <source>
        <dbReference type="Proteomes" id="UP001596548"/>
    </source>
</evidence>
<dbReference type="InterPro" id="IPR001270">
    <property type="entry name" value="ClpA/B"/>
</dbReference>
<organism evidence="3 4">
    <name type="scientific">Paractinoplanes rhizophilus</name>
    <dbReference type="NCBI Taxonomy" id="1416877"/>
    <lineage>
        <taxon>Bacteria</taxon>
        <taxon>Bacillati</taxon>
        <taxon>Actinomycetota</taxon>
        <taxon>Actinomycetes</taxon>
        <taxon>Micromonosporales</taxon>
        <taxon>Micromonosporaceae</taxon>
        <taxon>Paractinoplanes</taxon>
    </lineage>
</organism>
<dbReference type="SUPFAM" id="SSF52540">
    <property type="entry name" value="P-loop containing nucleoside triphosphate hydrolases"/>
    <property type="match status" value="1"/>
</dbReference>
<dbReference type="SMART" id="SM00382">
    <property type="entry name" value="AAA"/>
    <property type="match status" value="1"/>
</dbReference>
<name>A0ABW2I521_9ACTN</name>
<dbReference type="PANTHER" id="PTHR42759:SF1">
    <property type="entry name" value="MAGNESIUM-CHELATASE SUBUNIT CHLD"/>
    <property type="match status" value="1"/>
</dbReference>